<reference evidence="1 2" key="1">
    <citation type="journal article" date="2020" name="Nature">
        <title>Isolation of an archaeon at the prokaryote-eukaryote interface.</title>
        <authorList>
            <person name="Imachi H."/>
            <person name="Nobu M.K."/>
            <person name="Nakahara N."/>
            <person name="Morono Y."/>
            <person name="Ogawara M."/>
            <person name="Takaki Y."/>
            <person name="Takano Y."/>
            <person name="Uematsu K."/>
            <person name="Ikuta T."/>
            <person name="Ito M."/>
            <person name="Matsui Y."/>
            <person name="Miyazaki M."/>
            <person name="Murata K."/>
            <person name="Saito Y."/>
            <person name="Sakai S."/>
            <person name="Song C."/>
            <person name="Tasumi E."/>
            <person name="Yamanaka Y."/>
            <person name="Yamaguchi T."/>
            <person name="Kamagata Y."/>
            <person name="Tamaki H."/>
            <person name="Takai K."/>
        </authorList>
    </citation>
    <scope>NUCLEOTIDE SEQUENCE [LARGE SCALE GENOMIC DNA]</scope>
    <source>
        <strain evidence="1 2">MK-D1</strain>
    </source>
</reference>
<sequence length="95" mass="11005">MTEENEKNSLEKLNKAFLDFTESVFGESGREFIEKTQTQVNEFNVAAIKAFVEFGDQILENTQLGENEMVQKSSNTVKDLLRQYNLLEEESEEDF</sequence>
<organism evidence="1 2">
    <name type="scientific">Promethearchaeum syntrophicum</name>
    <dbReference type="NCBI Taxonomy" id="2594042"/>
    <lineage>
        <taxon>Archaea</taxon>
        <taxon>Promethearchaeati</taxon>
        <taxon>Promethearchaeota</taxon>
        <taxon>Promethearchaeia</taxon>
        <taxon>Promethearchaeales</taxon>
        <taxon>Promethearchaeaceae</taxon>
        <taxon>Promethearchaeum</taxon>
    </lineage>
</organism>
<keyword evidence="2" id="KW-1185">Reference proteome</keyword>
<dbReference type="RefSeq" id="WP_147663420.1">
    <property type="nucleotide sequence ID" value="NZ_CP042905.2"/>
</dbReference>
<gene>
    <name evidence="1" type="ORF">DSAG12_02375</name>
</gene>
<accession>A0A5B9DC25</accession>
<reference evidence="1 2" key="2">
    <citation type="journal article" date="2024" name="Int. J. Syst. Evol. Microbiol.">
        <title>Promethearchaeum syntrophicum gen. nov., sp. nov., an anaerobic, obligately syntrophic archaeon, the first isolate of the lineage 'Asgard' archaea, and proposal of the new archaeal phylum Promethearchaeota phyl. nov. and kingdom Promethearchaeati regn. nov.</title>
        <authorList>
            <person name="Imachi H."/>
            <person name="Nobu M.K."/>
            <person name="Kato S."/>
            <person name="Takaki Y."/>
            <person name="Miyazaki M."/>
            <person name="Miyata M."/>
            <person name="Ogawara M."/>
            <person name="Saito Y."/>
            <person name="Sakai S."/>
            <person name="Tahara Y.O."/>
            <person name="Takano Y."/>
            <person name="Tasumi E."/>
            <person name="Uematsu K."/>
            <person name="Yoshimura T."/>
            <person name="Itoh T."/>
            <person name="Ohkuma M."/>
            <person name="Takai K."/>
        </authorList>
    </citation>
    <scope>NUCLEOTIDE SEQUENCE [LARGE SCALE GENOMIC DNA]</scope>
    <source>
        <strain evidence="1 2">MK-D1</strain>
    </source>
</reference>
<dbReference type="GeneID" id="41330363"/>
<evidence type="ECO:0000313" key="2">
    <source>
        <dbReference type="Proteomes" id="UP000321408"/>
    </source>
</evidence>
<dbReference type="KEGG" id="psyt:DSAG12_02375"/>
<proteinExistence type="predicted"/>
<evidence type="ECO:0000313" key="1">
    <source>
        <dbReference type="EMBL" id="QEE16545.1"/>
    </source>
</evidence>
<dbReference type="EMBL" id="CP042905">
    <property type="protein sequence ID" value="QEE16545.1"/>
    <property type="molecule type" value="Genomic_DNA"/>
</dbReference>
<dbReference type="Proteomes" id="UP000321408">
    <property type="component" value="Chromosome"/>
</dbReference>
<name>A0A5B9DC25_9ARCH</name>
<protein>
    <submittedName>
        <fullName evidence="1">Uncharacterized protein</fullName>
    </submittedName>
</protein>
<dbReference type="AlphaFoldDB" id="A0A5B9DC25"/>